<dbReference type="Gene3D" id="2.30.40.10">
    <property type="entry name" value="Urease, subunit C, domain 1"/>
    <property type="match status" value="1"/>
</dbReference>
<dbReference type="CDD" id="cd01300">
    <property type="entry name" value="YtcJ_like"/>
    <property type="match status" value="1"/>
</dbReference>
<keyword evidence="2" id="KW-0378">Hydrolase</keyword>
<protein>
    <submittedName>
        <fullName evidence="2">Amidohydrolase</fullName>
        <ecNumber evidence="2">3.5.-.-</ecNumber>
    </submittedName>
</protein>
<dbReference type="SUPFAM" id="SSF51556">
    <property type="entry name" value="Metallo-dependent hydrolases"/>
    <property type="match status" value="1"/>
</dbReference>
<dbReference type="EMBL" id="JBHLUN010000005">
    <property type="protein sequence ID" value="MFC0408112.1"/>
    <property type="molecule type" value="Genomic_DNA"/>
</dbReference>
<gene>
    <name evidence="2" type="ORF">ACFFGY_07610</name>
</gene>
<dbReference type="EC" id="3.5.-.-" evidence="2"/>
<keyword evidence="3" id="KW-1185">Reference proteome</keyword>
<dbReference type="Pfam" id="PF07969">
    <property type="entry name" value="Amidohydro_3"/>
    <property type="match status" value="1"/>
</dbReference>
<dbReference type="SUPFAM" id="SSF51338">
    <property type="entry name" value="Composite domain of metallo-dependent hydrolases"/>
    <property type="match status" value="1"/>
</dbReference>
<dbReference type="InterPro" id="IPR011059">
    <property type="entry name" value="Metal-dep_hydrolase_composite"/>
</dbReference>
<dbReference type="InterPro" id="IPR013108">
    <property type="entry name" value="Amidohydro_3"/>
</dbReference>
<dbReference type="InterPro" id="IPR032466">
    <property type="entry name" value="Metal_Hydrolase"/>
</dbReference>
<dbReference type="RefSeq" id="WP_377043854.1">
    <property type="nucleotide sequence ID" value="NZ_JBHLUN010000005.1"/>
</dbReference>
<accession>A0ABV6JQV6</accession>
<dbReference type="PANTHER" id="PTHR22642">
    <property type="entry name" value="IMIDAZOLONEPROPIONASE"/>
    <property type="match status" value="1"/>
</dbReference>
<dbReference type="GO" id="GO:0016787">
    <property type="term" value="F:hydrolase activity"/>
    <property type="evidence" value="ECO:0007669"/>
    <property type="project" value="UniProtKB-KW"/>
</dbReference>
<reference evidence="2 3" key="1">
    <citation type="submission" date="2024-09" db="EMBL/GenBank/DDBJ databases">
        <authorList>
            <person name="Sun Q."/>
            <person name="Mori K."/>
        </authorList>
    </citation>
    <scope>NUCLEOTIDE SEQUENCE [LARGE SCALE GENOMIC DNA]</scope>
    <source>
        <strain evidence="2 3">TBRC 5777</strain>
    </source>
</reference>
<dbReference type="Gene3D" id="3.10.310.70">
    <property type="match status" value="1"/>
</dbReference>
<proteinExistence type="predicted"/>
<evidence type="ECO:0000259" key="1">
    <source>
        <dbReference type="Pfam" id="PF07969"/>
    </source>
</evidence>
<sequence length="549" mass="58451">MSETIFTGGRVFRGLRDAPGVPGGAGGGFAEALLVRDGRVAAVGTRDDVTGAAGAGARRVALDGRVVVPGLVEAHMHLLPYGLGLSQVNLRPDDGVRTLEELLRRVAAQAATLPRGAWLLGRGYDHLVLDVARHPTAEELQRAAPDNPVWVVRTCGHMGVASTAALRIAELDAAVPDPEGGAIGREAGQLTGLLQERAQVLVRGRIPVPDEAGLVAAIEAAGRDLASRGFTAATDMNVGATAGLVEIEAYRRALREGRLHQRMWQVLAADPGGIADAAWDVGLRPGREDPMLCWAAVKTFADGSAGGLTAAFREPYLPGGTGILCYDDATHREVLAHHHRRGWQLAIHAIGDAAIEQVLSAMEAADTPEAPVAGRRHRIEHCGFVDADQRARMKARGILPVPQPVFIHEFGEVYRRVLGDARAAASYPMRTWLHEGHHPSASSDSPVSSVDPFGNLDAMLSRRTVAGTVIGPDETLTVEEAVHCQTWCGAWSQFAEERRGTLEPGMLADLAVLSRDIFRQPEAVRHARAEITLRGGAVAFDRHGELGGD</sequence>
<comment type="caution">
    <text evidence="2">The sequence shown here is derived from an EMBL/GenBank/DDBJ whole genome shotgun (WGS) entry which is preliminary data.</text>
</comment>
<dbReference type="Gene3D" id="3.20.20.140">
    <property type="entry name" value="Metal-dependent hydrolases"/>
    <property type="match status" value="1"/>
</dbReference>
<evidence type="ECO:0000313" key="2">
    <source>
        <dbReference type="EMBL" id="MFC0408112.1"/>
    </source>
</evidence>
<organism evidence="2 3">
    <name type="scientific">Roseomonas elaeocarpi</name>
    <dbReference type="NCBI Taxonomy" id="907779"/>
    <lineage>
        <taxon>Bacteria</taxon>
        <taxon>Pseudomonadati</taxon>
        <taxon>Pseudomonadota</taxon>
        <taxon>Alphaproteobacteria</taxon>
        <taxon>Acetobacterales</taxon>
        <taxon>Roseomonadaceae</taxon>
        <taxon>Roseomonas</taxon>
    </lineage>
</organism>
<feature type="domain" description="Amidohydrolase 3" evidence="1">
    <location>
        <begin position="60"/>
        <end position="539"/>
    </location>
</feature>
<dbReference type="InterPro" id="IPR033932">
    <property type="entry name" value="YtcJ-like"/>
</dbReference>
<dbReference type="PANTHER" id="PTHR22642:SF2">
    <property type="entry name" value="PROTEIN LONG AFTER FAR-RED 3"/>
    <property type="match status" value="1"/>
</dbReference>
<dbReference type="Proteomes" id="UP001589865">
    <property type="component" value="Unassembled WGS sequence"/>
</dbReference>
<name>A0ABV6JQV6_9PROT</name>
<evidence type="ECO:0000313" key="3">
    <source>
        <dbReference type="Proteomes" id="UP001589865"/>
    </source>
</evidence>